<evidence type="ECO:0000313" key="2">
    <source>
        <dbReference type="EMBL" id="KNF07573.1"/>
    </source>
</evidence>
<name>A0A0L0W7N3_GOTPU</name>
<gene>
    <name evidence="2" type="ORF">CLPU_15c00670</name>
</gene>
<keyword evidence="1" id="KW-0812">Transmembrane</keyword>
<keyword evidence="1" id="KW-1133">Transmembrane helix</keyword>
<feature type="transmembrane region" description="Helical" evidence="1">
    <location>
        <begin position="48"/>
        <end position="67"/>
    </location>
</feature>
<proteinExistence type="predicted"/>
<organism evidence="2 3">
    <name type="scientific">Gottschalkia purinilytica</name>
    <name type="common">Clostridium purinilyticum</name>
    <dbReference type="NCBI Taxonomy" id="1503"/>
    <lineage>
        <taxon>Bacteria</taxon>
        <taxon>Bacillati</taxon>
        <taxon>Bacillota</taxon>
        <taxon>Tissierellia</taxon>
        <taxon>Tissierellales</taxon>
        <taxon>Gottschalkiaceae</taxon>
        <taxon>Gottschalkia</taxon>
    </lineage>
</organism>
<keyword evidence="3" id="KW-1185">Reference proteome</keyword>
<dbReference type="AlphaFoldDB" id="A0A0L0W7N3"/>
<feature type="transmembrane region" description="Helical" evidence="1">
    <location>
        <begin position="6"/>
        <end position="28"/>
    </location>
</feature>
<evidence type="ECO:0000256" key="1">
    <source>
        <dbReference type="SAM" id="Phobius"/>
    </source>
</evidence>
<dbReference type="Proteomes" id="UP000037267">
    <property type="component" value="Unassembled WGS sequence"/>
</dbReference>
<protein>
    <submittedName>
        <fullName evidence="2">Uncharacterized protein</fullName>
    </submittedName>
</protein>
<reference evidence="3" key="1">
    <citation type="submission" date="2015-07" db="EMBL/GenBank/DDBJ databases">
        <title>Draft genome sequence of the purine-degrading Gottschalkia purinilyticum DSM 1384 (formerly Clostridium purinilyticum).</title>
        <authorList>
            <person name="Poehlein A."/>
            <person name="Schiel-Bengelsdorf B."/>
            <person name="Bengelsdorf F.R."/>
            <person name="Daniel R."/>
            <person name="Duerre P."/>
        </authorList>
    </citation>
    <scope>NUCLEOTIDE SEQUENCE [LARGE SCALE GENOMIC DNA]</scope>
    <source>
        <strain evidence="3">DSM 1384</strain>
    </source>
</reference>
<evidence type="ECO:0000313" key="3">
    <source>
        <dbReference type="Proteomes" id="UP000037267"/>
    </source>
</evidence>
<accession>A0A0L0W7N3</accession>
<keyword evidence="1" id="KW-0472">Membrane</keyword>
<dbReference type="EMBL" id="LGSS01000015">
    <property type="protein sequence ID" value="KNF07573.1"/>
    <property type="molecule type" value="Genomic_DNA"/>
</dbReference>
<dbReference type="RefSeq" id="WP_050356157.1">
    <property type="nucleotide sequence ID" value="NZ_LGSS01000015.1"/>
</dbReference>
<comment type="caution">
    <text evidence="2">The sequence shown here is derived from an EMBL/GenBank/DDBJ whole genome shotgun (WGS) entry which is preliminary data.</text>
</comment>
<sequence length="78" mass="9251">MTLLNDQFYIIHAITFIGLLLAITDSFITQISTNIKNKEETSKTIKKYLIYLGVVLFWLIVVIMFEIRSYNKMQEFLR</sequence>